<evidence type="ECO:0000313" key="3">
    <source>
        <dbReference type="Proteomes" id="UP000031338"/>
    </source>
</evidence>
<accession>A0A0B9AJL2</accession>
<dbReference type="PATRIC" id="fig|48936.3.peg.191"/>
<gene>
    <name evidence="2" type="ORF">NJ75_00187</name>
</gene>
<protein>
    <recommendedName>
        <fullName evidence="1">DUF6815 domain-containing protein</fullName>
    </recommendedName>
</protein>
<dbReference type="InterPro" id="IPR049212">
    <property type="entry name" value="DUF6815"/>
</dbReference>
<dbReference type="STRING" id="48936.NJ75_00187"/>
<dbReference type="NCBIfam" id="NF033816">
    <property type="entry name" value="Cj0069_fam"/>
    <property type="match status" value="1"/>
</dbReference>
<dbReference type="RefSeq" id="WP_137776362.1">
    <property type="nucleotide sequence ID" value="NZ_JRVC01000001.1"/>
</dbReference>
<reference evidence="2 3" key="1">
    <citation type="submission" date="2014-10" db="EMBL/GenBank/DDBJ databases">
        <title>Draft genome sequence of Novosphingobium subterraneum DSM 12447.</title>
        <authorList>
            <person name="Gan H.M."/>
            <person name="Gan H.Y."/>
            <person name="Savka M.A."/>
        </authorList>
    </citation>
    <scope>NUCLEOTIDE SEQUENCE [LARGE SCALE GENOMIC DNA]</scope>
    <source>
        <strain evidence="2 3">DSM 12447</strain>
    </source>
</reference>
<sequence length="364" mass="40007">MGDATVTSGPNIALLWRGQAAEWTHRFHEARQWPIVQALRSFGATTRPVLYRDEAVRDIRDELLSFDAVLVWVNPLDISGDRSVLDPMLREVAACGVVVSAHPDVIAKIGVKEVLYTTRSMEWGSDVDRYVDAEGLRARFPEHLAAGPRVLKPNYGNGGRNVWRVQLDEAGNAPALKTSVKVQEARQGSKSERISLAECLERWVPFLNDGGVLIDQAYQPQSSEGMVRCYVCGHRVVGFGHNLITALMTPTAIDTTSSTPQPMGRAMFGPEVTRFAALRKAMEDRWIPEMQRLLSIADHDLPLLWDADFLFRPGEAISDGSYALCEINASSVAPFPPSAVQPVAAAAIGRALAIRLTKETSNPH</sequence>
<dbReference type="Pfam" id="PF20668">
    <property type="entry name" value="DUF6815"/>
    <property type="match status" value="1"/>
</dbReference>
<evidence type="ECO:0000259" key="1">
    <source>
        <dbReference type="Pfam" id="PF20668"/>
    </source>
</evidence>
<dbReference type="AlphaFoldDB" id="A0A0B9AJL2"/>
<dbReference type="Proteomes" id="UP000031338">
    <property type="component" value="Unassembled WGS sequence"/>
</dbReference>
<dbReference type="EMBL" id="JRVC01000001">
    <property type="protein sequence ID" value="KHS49484.1"/>
    <property type="molecule type" value="Genomic_DNA"/>
</dbReference>
<keyword evidence="3" id="KW-1185">Reference proteome</keyword>
<name>A0A0B9AJL2_9SPHN</name>
<feature type="domain" description="DUF6815" evidence="1">
    <location>
        <begin position="224"/>
        <end position="332"/>
    </location>
</feature>
<proteinExistence type="predicted"/>
<comment type="caution">
    <text evidence="2">The sequence shown here is derived from an EMBL/GenBank/DDBJ whole genome shotgun (WGS) entry which is preliminary data.</text>
</comment>
<evidence type="ECO:0000313" key="2">
    <source>
        <dbReference type="EMBL" id="KHS49484.1"/>
    </source>
</evidence>
<organism evidence="2 3">
    <name type="scientific">Novosphingobium subterraneum</name>
    <dbReference type="NCBI Taxonomy" id="48936"/>
    <lineage>
        <taxon>Bacteria</taxon>
        <taxon>Pseudomonadati</taxon>
        <taxon>Pseudomonadota</taxon>
        <taxon>Alphaproteobacteria</taxon>
        <taxon>Sphingomonadales</taxon>
        <taxon>Sphingomonadaceae</taxon>
        <taxon>Novosphingobium</taxon>
    </lineage>
</organism>
<dbReference type="SUPFAM" id="SSF56059">
    <property type="entry name" value="Glutathione synthetase ATP-binding domain-like"/>
    <property type="match status" value="1"/>
</dbReference>